<proteinExistence type="predicted"/>
<protein>
    <submittedName>
        <fullName evidence="1">Uncharacterized protein</fullName>
    </submittedName>
</protein>
<evidence type="ECO:0000313" key="2">
    <source>
        <dbReference type="Proteomes" id="UP000724874"/>
    </source>
</evidence>
<gene>
    <name evidence="1" type="ORF">CPB84DRAFT_1817928</name>
</gene>
<dbReference type="Proteomes" id="UP000724874">
    <property type="component" value="Unassembled WGS sequence"/>
</dbReference>
<name>A0A9P5NB25_GYMJU</name>
<keyword evidence="2" id="KW-1185">Reference proteome</keyword>
<dbReference type="OrthoDB" id="2953545at2759"/>
<comment type="caution">
    <text evidence="1">The sequence shown here is derived from an EMBL/GenBank/DDBJ whole genome shotgun (WGS) entry which is preliminary data.</text>
</comment>
<dbReference type="EMBL" id="JADNYJ010000222">
    <property type="protein sequence ID" value="KAF8874101.1"/>
    <property type="molecule type" value="Genomic_DNA"/>
</dbReference>
<dbReference type="AlphaFoldDB" id="A0A9P5NB25"/>
<sequence>MASESTVIDHDPLSSANSLTIDMPVISLLKCDGHTFLCIGEVNDILVAGNSVNEIDLDSLHDNSVNVSYQMMYLVPTVVSDDPQLKYDWKTSQQHGKACFLTEDDIAERNFRREKECPICVPTVDFSGASAHRVLEHNAGHILFDQHVNVANQPCGLCLRPVPACSFYLKKGKGEKTTMQMDVKKSMCANKLGFQYQTAMESTKSTPCSNAPIPCPLCPKSALAIWQYNLRYHLKDAHRVDNLEPHSHLSTITHIKKHPRRSTKDSALVISEAHSTHLTLRYELSKIFLDLPNE</sequence>
<organism evidence="1 2">
    <name type="scientific">Gymnopilus junonius</name>
    <name type="common">Spectacular rustgill mushroom</name>
    <name type="synonym">Gymnopilus spectabilis subsp. junonius</name>
    <dbReference type="NCBI Taxonomy" id="109634"/>
    <lineage>
        <taxon>Eukaryota</taxon>
        <taxon>Fungi</taxon>
        <taxon>Dikarya</taxon>
        <taxon>Basidiomycota</taxon>
        <taxon>Agaricomycotina</taxon>
        <taxon>Agaricomycetes</taxon>
        <taxon>Agaricomycetidae</taxon>
        <taxon>Agaricales</taxon>
        <taxon>Agaricineae</taxon>
        <taxon>Hymenogastraceae</taxon>
        <taxon>Gymnopilus</taxon>
    </lineage>
</organism>
<accession>A0A9P5NB25</accession>
<evidence type="ECO:0000313" key="1">
    <source>
        <dbReference type="EMBL" id="KAF8874101.1"/>
    </source>
</evidence>
<reference evidence="1" key="1">
    <citation type="submission" date="2020-11" db="EMBL/GenBank/DDBJ databases">
        <authorList>
            <consortium name="DOE Joint Genome Institute"/>
            <person name="Ahrendt S."/>
            <person name="Riley R."/>
            <person name="Andreopoulos W."/>
            <person name="LaButti K."/>
            <person name="Pangilinan J."/>
            <person name="Ruiz-duenas F.J."/>
            <person name="Barrasa J.M."/>
            <person name="Sanchez-Garcia M."/>
            <person name="Camarero S."/>
            <person name="Miyauchi S."/>
            <person name="Serrano A."/>
            <person name="Linde D."/>
            <person name="Babiker R."/>
            <person name="Drula E."/>
            <person name="Ayuso-Fernandez I."/>
            <person name="Pacheco R."/>
            <person name="Padilla G."/>
            <person name="Ferreira P."/>
            <person name="Barriuso J."/>
            <person name="Kellner H."/>
            <person name="Castanera R."/>
            <person name="Alfaro M."/>
            <person name="Ramirez L."/>
            <person name="Pisabarro A.G."/>
            <person name="Kuo A."/>
            <person name="Tritt A."/>
            <person name="Lipzen A."/>
            <person name="He G."/>
            <person name="Yan M."/>
            <person name="Ng V."/>
            <person name="Cullen D."/>
            <person name="Martin F."/>
            <person name="Rosso M.-N."/>
            <person name="Henrissat B."/>
            <person name="Hibbett D."/>
            <person name="Martinez A.T."/>
            <person name="Grigoriev I.V."/>
        </authorList>
    </citation>
    <scope>NUCLEOTIDE SEQUENCE</scope>
    <source>
        <strain evidence="1">AH 44721</strain>
    </source>
</reference>